<dbReference type="STRING" id="391625.PPSIR1_42049"/>
<dbReference type="RefSeq" id="WP_006970400.1">
    <property type="nucleotide sequence ID" value="NZ_ABCS01000010.1"/>
</dbReference>
<dbReference type="AlphaFoldDB" id="A6G101"/>
<dbReference type="PROSITE" id="PS51257">
    <property type="entry name" value="PROKAR_LIPOPROTEIN"/>
    <property type="match status" value="1"/>
</dbReference>
<comment type="caution">
    <text evidence="3">The sequence shown here is derived from an EMBL/GenBank/DDBJ whole genome shotgun (WGS) entry which is preliminary data.</text>
</comment>
<gene>
    <name evidence="3" type="ORF">PPSIR1_42049</name>
</gene>
<dbReference type="Proteomes" id="UP000005801">
    <property type="component" value="Unassembled WGS sequence"/>
</dbReference>
<accession>A6G101</accession>
<keyword evidence="4" id="KW-1185">Reference proteome</keyword>
<dbReference type="InterPro" id="IPR049804">
    <property type="entry name" value="Choice_anch_L"/>
</dbReference>
<name>A6G101_9BACT</name>
<dbReference type="NCBIfam" id="NF038133">
    <property type="entry name" value="choice_anch_L"/>
    <property type="match status" value="1"/>
</dbReference>
<evidence type="ECO:0008006" key="5">
    <source>
        <dbReference type="Google" id="ProtNLM"/>
    </source>
</evidence>
<feature type="chain" id="PRO_5002697377" description="Lipoprotein" evidence="2">
    <location>
        <begin position="28"/>
        <end position="536"/>
    </location>
</feature>
<sequence>MSSKRPSKRSALLSTAASLSAAALLSACPGGEGDAFSASFDEGADTANTLDEADEAGDTDSEDTGEPPCQADADCADHPNGPVCDEALGECFPECEPGDLGECYEGPPGTLGVGACAAGSRTCSPLGDWGPCVGATEPSSEVCGNAVDENCDGSLEGVDADGDGWDSCSDCCDEEGVGCVDAQLVNPGAFEVEGNEVDDDCDGVLDEPATSCDAGLSSNSGQALDYARALDLCQTTSEDPNLPPEQQTWGVISAELTLADGSGSPLSVQRSIRSEFGDQNQPSGGANMVVLSTGNAAAPGQSSPNFAAFEGGQNLGTSVDAPEDWVAANGGEFPATGCPGANPTTNTEANDSVMLTLRVRVPTNARSFSTRMFFFTAEYPEWVCSQYNDFFVTLVDSEADNPADKNIAIYTEGDVEVPVGLNILQTAPGLFAVCESGSVGCQGELNPWQHSCASGASALGGTGFDADDAFNSCNGNGFPVGGGTGWLEMSGNVEPGEVMDIRFAVWDAGGHLFDALVLLDDWRWSLDAAAPGVTIP</sequence>
<dbReference type="Pfam" id="PF11617">
    <property type="entry name" value="Cu-binding_MopE"/>
    <property type="match status" value="2"/>
</dbReference>
<evidence type="ECO:0000256" key="2">
    <source>
        <dbReference type="SAM" id="SignalP"/>
    </source>
</evidence>
<evidence type="ECO:0000256" key="1">
    <source>
        <dbReference type="SAM" id="MobiDB-lite"/>
    </source>
</evidence>
<evidence type="ECO:0000313" key="3">
    <source>
        <dbReference type="EMBL" id="EDM80539.1"/>
    </source>
</evidence>
<dbReference type="OrthoDB" id="5509722at2"/>
<proteinExistence type="predicted"/>
<dbReference type="InterPro" id="IPR021655">
    <property type="entry name" value="Put_metal-bd"/>
</dbReference>
<feature type="compositionally biased region" description="Acidic residues" evidence="1">
    <location>
        <begin position="51"/>
        <end position="65"/>
    </location>
</feature>
<feature type="signal peptide" evidence="2">
    <location>
        <begin position="1"/>
        <end position="27"/>
    </location>
</feature>
<organism evidence="3 4">
    <name type="scientific">Plesiocystis pacifica SIR-1</name>
    <dbReference type="NCBI Taxonomy" id="391625"/>
    <lineage>
        <taxon>Bacteria</taxon>
        <taxon>Pseudomonadati</taxon>
        <taxon>Myxococcota</taxon>
        <taxon>Polyangia</taxon>
        <taxon>Nannocystales</taxon>
        <taxon>Nannocystaceae</taxon>
        <taxon>Plesiocystis</taxon>
    </lineage>
</organism>
<dbReference type="eggNOG" id="COG4786">
    <property type="taxonomic scope" value="Bacteria"/>
</dbReference>
<keyword evidence="2" id="KW-0732">Signal</keyword>
<reference evidence="3 4" key="1">
    <citation type="submission" date="2007-06" db="EMBL/GenBank/DDBJ databases">
        <authorList>
            <person name="Shimkets L."/>
            <person name="Ferriera S."/>
            <person name="Johnson J."/>
            <person name="Kravitz S."/>
            <person name="Beeson K."/>
            <person name="Sutton G."/>
            <person name="Rogers Y.-H."/>
            <person name="Friedman R."/>
            <person name="Frazier M."/>
            <person name="Venter J.C."/>
        </authorList>
    </citation>
    <scope>NUCLEOTIDE SEQUENCE [LARGE SCALE GENOMIC DNA]</scope>
    <source>
        <strain evidence="3 4">SIR-1</strain>
    </source>
</reference>
<evidence type="ECO:0000313" key="4">
    <source>
        <dbReference type="Proteomes" id="UP000005801"/>
    </source>
</evidence>
<dbReference type="EMBL" id="ABCS01000010">
    <property type="protein sequence ID" value="EDM80539.1"/>
    <property type="molecule type" value="Genomic_DNA"/>
</dbReference>
<protein>
    <recommendedName>
        <fullName evidence="5">Lipoprotein</fullName>
    </recommendedName>
</protein>
<feature type="region of interest" description="Disordered" evidence="1">
    <location>
        <begin position="35"/>
        <end position="72"/>
    </location>
</feature>